<feature type="non-terminal residue" evidence="1">
    <location>
        <position position="1"/>
    </location>
</feature>
<dbReference type="EMBL" id="RSQT01000259">
    <property type="protein sequence ID" value="MIQ24047.1"/>
    <property type="molecule type" value="Genomic_DNA"/>
</dbReference>
<comment type="caution">
    <text evidence="1">The sequence shown here is derived from an EMBL/GenBank/DDBJ whole genome shotgun (WGS) entry which is preliminary data.</text>
</comment>
<accession>A0A657ERN8</accession>
<dbReference type="Proteomes" id="UP000885271">
    <property type="component" value="Unassembled WGS sequence"/>
</dbReference>
<dbReference type="AlphaFoldDB" id="A0A657ERN8"/>
<proteinExistence type="predicted"/>
<organism evidence="1">
    <name type="scientific">Salmonella enteritidis</name>
    <dbReference type="NCBI Taxonomy" id="149539"/>
    <lineage>
        <taxon>Bacteria</taxon>
        <taxon>Pseudomonadati</taxon>
        <taxon>Pseudomonadota</taxon>
        <taxon>Gammaproteobacteria</taxon>
        <taxon>Enterobacterales</taxon>
        <taxon>Enterobacteriaceae</taxon>
        <taxon>Salmonella</taxon>
    </lineage>
</organism>
<gene>
    <name evidence="1" type="ORF">ZQ07_26500</name>
</gene>
<name>A0A657ERN8_SALEN</name>
<reference evidence="1" key="1">
    <citation type="submission" date="2018-08" db="EMBL/GenBank/DDBJ databases">
        <authorList>
            <person name="Ashton P.M."/>
            <person name="Dallman T."/>
            <person name="Nair S."/>
            <person name="De Pinna E."/>
            <person name="Peters T."/>
            <person name="Grant K."/>
        </authorList>
    </citation>
    <scope>NUCLEOTIDE SEQUENCE [LARGE SCALE GENOMIC DNA]</scope>
    <source>
        <strain evidence="1">38306</strain>
    </source>
</reference>
<evidence type="ECO:0000313" key="1">
    <source>
        <dbReference type="EMBL" id="MIQ24047.1"/>
    </source>
</evidence>
<sequence length="60" mass="7107">AIATAPAITDLIINNNLFFITEHIRDIWQFKMTRLPLITRSIQIIFSYFQGRLFIDRILI</sequence>
<protein>
    <submittedName>
        <fullName evidence="1">Uncharacterized protein</fullName>
    </submittedName>
</protein>